<accession>S9QAX3</accession>
<dbReference type="AlphaFoldDB" id="S9QAX3"/>
<dbReference type="STRING" id="1123237.Salmuc_04679"/>
<evidence type="ECO:0000313" key="1">
    <source>
        <dbReference type="EMBL" id="EPX76793.1"/>
    </source>
</evidence>
<reference evidence="2" key="1">
    <citation type="journal article" date="2014" name="Stand. Genomic Sci.">
        <title>Genome sequence of the exopolysaccharide-producing Salipiger mucosus type strain (DSM 16094(T)), a moderately halophilic member of the Roseobacter clade.</title>
        <authorList>
            <person name="Riedel T."/>
            <person name="Spring S."/>
            <person name="Fiebig A."/>
            <person name="Petersen J."/>
            <person name="Kyrpides N.C."/>
            <person name="Goker M."/>
            <person name="Klenk H.P."/>
        </authorList>
    </citation>
    <scope>NUCLEOTIDE SEQUENCE [LARGE SCALE GENOMIC DNA]</scope>
    <source>
        <strain evidence="2">DSM 16094</strain>
    </source>
</reference>
<gene>
    <name evidence="1" type="ORF">Salmuc_04679</name>
</gene>
<dbReference type="RefSeq" id="WP_020041773.1">
    <property type="nucleotide sequence ID" value="NZ_KE557281.1"/>
</dbReference>
<organism evidence="1 2">
    <name type="scientific">Salipiger mucosus DSM 16094</name>
    <dbReference type="NCBI Taxonomy" id="1123237"/>
    <lineage>
        <taxon>Bacteria</taxon>
        <taxon>Pseudomonadati</taxon>
        <taxon>Pseudomonadota</taxon>
        <taxon>Alphaproteobacteria</taxon>
        <taxon>Rhodobacterales</taxon>
        <taxon>Roseobacteraceae</taxon>
        <taxon>Salipiger</taxon>
    </lineage>
</organism>
<sequence>MHGHTPWSHDPLSSDCEDEFIRFDLPDDQIPESTVGRFTLDAGDLVSRAKRINLDAGCGFRDEIRPNPLVFAEFLDDHFRMHAVHAL</sequence>
<proteinExistence type="predicted"/>
<name>S9QAX3_9RHOB</name>
<dbReference type="Proteomes" id="UP000015347">
    <property type="component" value="Unassembled WGS sequence"/>
</dbReference>
<comment type="caution">
    <text evidence="1">The sequence shown here is derived from an EMBL/GenBank/DDBJ whole genome shotgun (WGS) entry which is preliminary data.</text>
</comment>
<keyword evidence="2" id="KW-1185">Reference proteome</keyword>
<evidence type="ECO:0000313" key="2">
    <source>
        <dbReference type="Proteomes" id="UP000015347"/>
    </source>
</evidence>
<protein>
    <submittedName>
        <fullName evidence="1">Uncharacterized protein</fullName>
    </submittedName>
</protein>
<dbReference type="HOGENOM" id="CLU_2481501_0_0_5"/>
<dbReference type="EMBL" id="APVH01000043">
    <property type="protein sequence ID" value="EPX76793.1"/>
    <property type="molecule type" value="Genomic_DNA"/>
</dbReference>
<dbReference type="OrthoDB" id="9807890at2"/>